<dbReference type="KEGG" id="salm:D0Y50_09535"/>
<dbReference type="RefSeq" id="WP_108568056.1">
    <property type="nucleotide sequence ID" value="NZ_CP031769.1"/>
</dbReference>
<dbReference type="Proteomes" id="UP000262073">
    <property type="component" value="Chromosome"/>
</dbReference>
<dbReference type="Pfam" id="PF10013">
    <property type="entry name" value="DUF2256"/>
    <property type="match status" value="1"/>
</dbReference>
<evidence type="ECO:0000313" key="2">
    <source>
        <dbReference type="Proteomes" id="UP000262073"/>
    </source>
</evidence>
<name>A0A346NM33_9ALTE</name>
<dbReference type="InterPro" id="IPR017136">
    <property type="entry name" value="UCP037205"/>
</dbReference>
<protein>
    <submittedName>
        <fullName evidence="1">DUF2256 domain-containing protein</fullName>
    </submittedName>
</protein>
<accession>A0A346NM33</accession>
<sequence>MKKSELPSKICPVCCRPFSWRKKWAKNWPQVKYCSKRCAGARSPGLPKPV</sequence>
<dbReference type="EMBL" id="CP031769">
    <property type="protein sequence ID" value="AXR06590.1"/>
    <property type="molecule type" value="Genomic_DNA"/>
</dbReference>
<keyword evidence="2" id="KW-1185">Reference proteome</keyword>
<evidence type="ECO:0000313" key="1">
    <source>
        <dbReference type="EMBL" id="AXR06590.1"/>
    </source>
</evidence>
<dbReference type="PANTHER" id="PTHR37463:SF1">
    <property type="entry name" value="DUF2256 DOMAIN-CONTAINING PROTEIN"/>
    <property type="match status" value="1"/>
</dbReference>
<dbReference type="OrthoDB" id="27194at2"/>
<proteinExistence type="predicted"/>
<gene>
    <name evidence="1" type="ORF">D0Y50_09535</name>
</gene>
<reference evidence="1 2" key="1">
    <citation type="submission" date="2018-08" db="EMBL/GenBank/DDBJ databases">
        <title>Salinimonas sediminis sp. nov., a piezophilic bacterium isolated from a deep-sea sediment sample from the New Britain Trench.</title>
        <authorList>
            <person name="Cao J."/>
        </authorList>
    </citation>
    <scope>NUCLEOTIDE SEQUENCE [LARGE SCALE GENOMIC DNA]</scope>
    <source>
        <strain evidence="1 2">N102</strain>
    </source>
</reference>
<dbReference type="PANTHER" id="PTHR37463">
    <property type="entry name" value="GSL3115 PROTEIN"/>
    <property type="match status" value="1"/>
</dbReference>
<dbReference type="AlphaFoldDB" id="A0A346NM33"/>
<organism evidence="1 2">
    <name type="scientific">Salinimonas sediminis</name>
    <dbReference type="NCBI Taxonomy" id="2303538"/>
    <lineage>
        <taxon>Bacteria</taxon>
        <taxon>Pseudomonadati</taxon>
        <taxon>Pseudomonadota</taxon>
        <taxon>Gammaproteobacteria</taxon>
        <taxon>Alteromonadales</taxon>
        <taxon>Alteromonadaceae</taxon>
        <taxon>Alteromonas/Salinimonas group</taxon>
        <taxon>Salinimonas</taxon>
    </lineage>
</organism>
<dbReference type="PIRSF" id="PIRSF037205">
    <property type="entry name" value="UCP037205"/>
    <property type="match status" value="1"/>
</dbReference>